<dbReference type="GO" id="GO:0008168">
    <property type="term" value="F:methyltransferase activity"/>
    <property type="evidence" value="ECO:0007669"/>
    <property type="project" value="UniProtKB-KW"/>
</dbReference>
<keyword evidence="2" id="KW-0489">Methyltransferase</keyword>
<gene>
    <name evidence="2" type="ORF">V6X51_04905</name>
</gene>
<dbReference type="InterPro" id="IPR052514">
    <property type="entry name" value="SAM-dependent_MTase"/>
</dbReference>
<reference evidence="2 3" key="1">
    <citation type="submission" date="2024-02" db="EMBL/GenBank/DDBJ databases">
        <title>New especies of Spiribacter isolated from saline water.</title>
        <authorList>
            <person name="Leon M.J."/>
            <person name="De La Haba R."/>
            <person name="Sanchez-Porro C."/>
            <person name="Ventosa A."/>
        </authorList>
    </citation>
    <scope>NUCLEOTIDE SEQUENCE [LARGE SCALE GENOMIC DNA]</scope>
    <source>
        <strain evidence="3">ag22IC6-196</strain>
    </source>
</reference>
<dbReference type="Proteomes" id="UP001556636">
    <property type="component" value="Unassembled WGS sequence"/>
</dbReference>
<evidence type="ECO:0000259" key="1">
    <source>
        <dbReference type="Pfam" id="PF05050"/>
    </source>
</evidence>
<dbReference type="InterPro" id="IPR029063">
    <property type="entry name" value="SAM-dependent_MTases_sf"/>
</dbReference>
<dbReference type="PANTHER" id="PTHR34203:SF15">
    <property type="entry name" value="SLL1173 PROTEIN"/>
    <property type="match status" value="1"/>
</dbReference>
<sequence length="230" mass="25238">MRGHTFWRRLPEDLGSTTILCSADARLQHLKPGEAAFDPELLWLARHWVTEDAVIWDVGANIGVFALAATHRVTKGSVLAIEPDPWLFGLLARSVARLEMQSVRALCAAIGDEVGVADLAIAQRGRASNFLTRFDGRSQARGIRQLQSVPVFTLDTLLACLPPPTPTHIKIDVEGAEWAVLQGAPKLLETVRPKLFVEVGVETERLVTDYLAKLDYSISKRGSNLIANPN</sequence>
<dbReference type="EC" id="2.1.1.-" evidence="2"/>
<feature type="domain" description="Methyltransferase FkbM" evidence="1">
    <location>
        <begin position="57"/>
        <end position="216"/>
    </location>
</feature>
<dbReference type="PANTHER" id="PTHR34203">
    <property type="entry name" value="METHYLTRANSFERASE, FKBM FAMILY PROTEIN"/>
    <property type="match status" value="1"/>
</dbReference>
<dbReference type="EMBL" id="JBAKFG010000002">
    <property type="protein sequence ID" value="MEX0372772.1"/>
    <property type="molecule type" value="Genomic_DNA"/>
</dbReference>
<keyword evidence="2" id="KW-0808">Transferase</keyword>
<comment type="caution">
    <text evidence="2">The sequence shown here is derived from an EMBL/GenBank/DDBJ whole genome shotgun (WGS) entry which is preliminary data.</text>
</comment>
<dbReference type="Pfam" id="PF05050">
    <property type="entry name" value="Methyltransf_21"/>
    <property type="match status" value="1"/>
</dbReference>
<protein>
    <submittedName>
        <fullName evidence="2">FkbM family methyltransferase</fullName>
        <ecNumber evidence="2">2.1.1.-</ecNumber>
    </submittedName>
</protein>
<organism evidence="2 3">
    <name type="scientific">Spiribacter roseus</name>
    <dbReference type="NCBI Taxonomy" id="1855875"/>
    <lineage>
        <taxon>Bacteria</taxon>
        <taxon>Pseudomonadati</taxon>
        <taxon>Pseudomonadota</taxon>
        <taxon>Gammaproteobacteria</taxon>
        <taxon>Chromatiales</taxon>
        <taxon>Ectothiorhodospiraceae</taxon>
        <taxon>Spiribacter</taxon>
    </lineage>
</organism>
<dbReference type="SUPFAM" id="SSF53335">
    <property type="entry name" value="S-adenosyl-L-methionine-dependent methyltransferases"/>
    <property type="match status" value="1"/>
</dbReference>
<dbReference type="Gene3D" id="3.40.50.150">
    <property type="entry name" value="Vaccinia Virus protein VP39"/>
    <property type="match status" value="1"/>
</dbReference>
<evidence type="ECO:0000313" key="2">
    <source>
        <dbReference type="EMBL" id="MEX0372772.1"/>
    </source>
</evidence>
<name>A0ABV3RX67_9GAMM</name>
<dbReference type="NCBIfam" id="TIGR01444">
    <property type="entry name" value="fkbM_fam"/>
    <property type="match status" value="1"/>
</dbReference>
<dbReference type="RefSeq" id="WP_367951347.1">
    <property type="nucleotide sequence ID" value="NZ_JBAKFG010000002.1"/>
</dbReference>
<keyword evidence="3" id="KW-1185">Reference proteome</keyword>
<proteinExistence type="predicted"/>
<dbReference type="InterPro" id="IPR006342">
    <property type="entry name" value="FkbM_mtfrase"/>
</dbReference>
<dbReference type="GO" id="GO:0032259">
    <property type="term" value="P:methylation"/>
    <property type="evidence" value="ECO:0007669"/>
    <property type="project" value="UniProtKB-KW"/>
</dbReference>
<accession>A0ABV3RX67</accession>
<evidence type="ECO:0000313" key="3">
    <source>
        <dbReference type="Proteomes" id="UP001556636"/>
    </source>
</evidence>